<keyword evidence="3" id="KW-1185">Reference proteome</keyword>
<dbReference type="EMBL" id="FWFG01000093">
    <property type="protein sequence ID" value="SLM93967.1"/>
    <property type="molecule type" value="Genomic_DNA"/>
</dbReference>
<evidence type="ECO:0000256" key="1">
    <source>
        <dbReference type="SAM" id="MobiDB-lite"/>
    </source>
</evidence>
<evidence type="ECO:0000313" key="2">
    <source>
        <dbReference type="EMBL" id="SLM93967.1"/>
    </source>
</evidence>
<dbReference type="AlphaFoldDB" id="A0A1X6X4T5"/>
<reference evidence="2 3" key="1">
    <citation type="submission" date="2017-02" db="EMBL/GenBank/DDBJ databases">
        <authorList>
            <person name="Peterson S.W."/>
        </authorList>
    </citation>
    <scope>NUCLEOTIDE SEQUENCE [LARGE SCALE GENOMIC DNA]</scope>
    <source>
        <strain evidence="2 3">CIP104813</strain>
    </source>
</reference>
<proteinExistence type="predicted"/>
<dbReference type="Proteomes" id="UP000195981">
    <property type="component" value="Unassembled WGS sequence"/>
</dbReference>
<protein>
    <submittedName>
        <fullName evidence="2">Vitamin-B12 independent methionine synthase family protein</fullName>
    </submittedName>
</protein>
<dbReference type="OrthoDB" id="5242426at2"/>
<organism evidence="2 3">
    <name type="scientific">Brachybacterium nesterenkovii</name>
    <dbReference type="NCBI Taxonomy" id="47847"/>
    <lineage>
        <taxon>Bacteria</taxon>
        <taxon>Bacillati</taxon>
        <taxon>Actinomycetota</taxon>
        <taxon>Actinomycetes</taxon>
        <taxon>Micrococcales</taxon>
        <taxon>Dermabacteraceae</taxon>
        <taxon>Brachybacterium</taxon>
    </lineage>
</organism>
<gene>
    <name evidence="2" type="ORF">FM110_10730</name>
</gene>
<feature type="region of interest" description="Disordered" evidence="1">
    <location>
        <begin position="344"/>
        <end position="366"/>
    </location>
</feature>
<evidence type="ECO:0000313" key="3">
    <source>
        <dbReference type="Proteomes" id="UP000195981"/>
    </source>
</evidence>
<sequence>MTGQATGETAPVREALVTIGGDGTFALGPGPDGRPVEAEQARLHALTRLRALLGDDVEEQIATRLQLPAALGTEAADHLLPASLSLLASTSGDLASFGWRLGAGTGRAWHRARELRERTIEDAQIALLGYEGPLQTTALGPVTLGAATFLPSGERSLADRGALRDLPHLAAEGIASQLAALAQRVPGAAPHVLVREDAAALVAGGRVSTASGYGRHEPIAAPELGARWQNLLGALGEASGITPGQATLALPARADLLTAARSAGWRRLAIPLAGAKGLDSPAGRELWEALAEARETGIALELLVDPVRIERELDALAETWTRLGYGARDLTGLTLLAHPRSRAGGRSAEAASRSADPAAEPTRDSLLTEEALERVLRAAPAWVERVQG</sequence>
<accession>A0A1X6X4T5</accession>
<feature type="compositionally biased region" description="Low complexity" evidence="1">
    <location>
        <begin position="344"/>
        <end position="360"/>
    </location>
</feature>
<name>A0A1X6X4T5_9MICO</name>
<dbReference type="RefSeq" id="WP_087104755.1">
    <property type="nucleotide sequence ID" value="NZ_FWFG01000093.1"/>
</dbReference>